<evidence type="ECO:0000313" key="13">
    <source>
        <dbReference type="Proteomes" id="UP000182248"/>
    </source>
</evidence>
<dbReference type="GO" id="GO:0048038">
    <property type="term" value="F:quinone binding"/>
    <property type="evidence" value="ECO:0007669"/>
    <property type="project" value="UniProtKB-KW"/>
</dbReference>
<dbReference type="InterPro" id="IPR012932">
    <property type="entry name" value="VKOR"/>
</dbReference>
<evidence type="ECO:0000256" key="2">
    <source>
        <dbReference type="ARBA" id="ARBA00006214"/>
    </source>
</evidence>
<evidence type="ECO:0000313" key="12">
    <source>
        <dbReference type="EMBL" id="SFW76762.1"/>
    </source>
</evidence>
<dbReference type="InterPro" id="IPR005074">
    <property type="entry name" value="Peptidase_C39"/>
</dbReference>
<dbReference type="STRING" id="1150368.SAMN02927921_04154"/>
<organism evidence="12 13">
    <name type="scientific">Sinomicrobium oceani</name>
    <dbReference type="NCBI Taxonomy" id="1150368"/>
    <lineage>
        <taxon>Bacteria</taxon>
        <taxon>Pseudomonadati</taxon>
        <taxon>Bacteroidota</taxon>
        <taxon>Flavobacteriia</taxon>
        <taxon>Flavobacteriales</taxon>
        <taxon>Flavobacteriaceae</taxon>
        <taxon>Sinomicrobium</taxon>
    </lineage>
</organism>
<dbReference type="EMBL" id="FPJE01000040">
    <property type="protein sequence ID" value="SFW76762.1"/>
    <property type="molecule type" value="Genomic_DNA"/>
</dbReference>
<comment type="similarity">
    <text evidence="2">Belongs to the VKOR family.</text>
</comment>
<keyword evidence="8" id="KW-1015">Disulfide bond</keyword>
<dbReference type="OrthoDB" id="1100563at2"/>
<dbReference type="GO" id="GO:0008233">
    <property type="term" value="F:peptidase activity"/>
    <property type="evidence" value="ECO:0007669"/>
    <property type="project" value="InterPro"/>
</dbReference>
<dbReference type="InterPro" id="IPR036249">
    <property type="entry name" value="Thioredoxin-like_sf"/>
</dbReference>
<feature type="transmembrane region" description="Helical" evidence="10">
    <location>
        <begin position="158"/>
        <end position="178"/>
    </location>
</feature>
<evidence type="ECO:0000256" key="9">
    <source>
        <dbReference type="ARBA" id="ARBA00023284"/>
    </source>
</evidence>
<feature type="transmembrane region" description="Helical" evidence="10">
    <location>
        <begin position="270"/>
        <end position="291"/>
    </location>
</feature>
<dbReference type="SMART" id="SM00756">
    <property type="entry name" value="VKc"/>
    <property type="match status" value="1"/>
</dbReference>
<dbReference type="Pfam" id="PF03412">
    <property type="entry name" value="Peptidase_C39"/>
    <property type="match status" value="1"/>
</dbReference>
<evidence type="ECO:0000256" key="3">
    <source>
        <dbReference type="ARBA" id="ARBA00022692"/>
    </source>
</evidence>
<accession>A0A1K1RXS7</accession>
<dbReference type="Gene3D" id="3.90.70.10">
    <property type="entry name" value="Cysteine proteinases"/>
    <property type="match status" value="1"/>
</dbReference>
<evidence type="ECO:0000259" key="11">
    <source>
        <dbReference type="SMART" id="SM00756"/>
    </source>
</evidence>
<protein>
    <submittedName>
        <fullName evidence="12">Uncharacterized membrane protein</fullName>
    </submittedName>
</protein>
<keyword evidence="6" id="KW-0560">Oxidoreductase</keyword>
<dbReference type="GO" id="GO:0016020">
    <property type="term" value="C:membrane"/>
    <property type="evidence" value="ECO:0007669"/>
    <property type="project" value="UniProtKB-SubCell"/>
</dbReference>
<feature type="transmembrane region" description="Helical" evidence="10">
    <location>
        <begin position="297"/>
        <end position="318"/>
    </location>
</feature>
<dbReference type="SUPFAM" id="SSF52833">
    <property type="entry name" value="Thioredoxin-like"/>
    <property type="match status" value="1"/>
</dbReference>
<evidence type="ECO:0000256" key="1">
    <source>
        <dbReference type="ARBA" id="ARBA00004141"/>
    </source>
</evidence>
<dbReference type="Proteomes" id="UP000182248">
    <property type="component" value="Unassembled WGS sequence"/>
</dbReference>
<keyword evidence="3 10" id="KW-0812">Transmembrane</keyword>
<sequence length="521" mass="59834">MEQPFYHIFRFIRDNHYSITSDEFTRQLTSHPDYPSLYAISDSLSHWEIENMVVKIPVTEFSKLPEIFIAVTGMEGHYDILYVKKVAGDKVMVYEGKQKREMEANHFLKIWSGIVLVAESASKESRSAWQLGTGLSKALLILMMVMFFLRLISGGYTFSTLLFLLLSMAGMFLSVLAVRETLGFFSGAVHKICNAGSKTSCGEVLSSPGARIFGKISLSDLCLVYFTALIWTLLAAPGVCNDLWFFIVHLAGVLFAFYSVYYQAFVLKKWCVICLGIGLVTCLQFGILLLFSDYTPVYQFFPVFMISISLIALGWLWWKEQLIRLKDLRVAEIELLTLKRNRKVFKALLEEGEQVDETGLSKIPSMGPTRSLAGEVIYEVLSPSCVYCKKAYQSYYDLMQKMKGGDAVGFRLVFNVNPDNEQNPYLEVCYKVFEIYEKEGGEQAWKALHRWYTSDFSLEVWYGWYGRTAQEHVPRYKQYLYAQYNWCKENNINHTPATIFRGYLCPLSFSISDLRLFMEDA</sequence>
<evidence type="ECO:0000256" key="7">
    <source>
        <dbReference type="ARBA" id="ARBA00023136"/>
    </source>
</evidence>
<dbReference type="GO" id="GO:0006508">
    <property type="term" value="P:proteolysis"/>
    <property type="evidence" value="ECO:0007669"/>
    <property type="project" value="InterPro"/>
</dbReference>
<dbReference type="AlphaFoldDB" id="A0A1K1RXS7"/>
<keyword evidence="4" id="KW-0874">Quinone</keyword>
<name>A0A1K1RXS7_9FLAO</name>
<keyword evidence="9" id="KW-0676">Redox-active center</keyword>
<dbReference type="RefSeq" id="WP_072319373.1">
    <property type="nucleotide sequence ID" value="NZ_FPJE01000040.1"/>
</dbReference>
<reference evidence="12 13" key="1">
    <citation type="submission" date="2016-11" db="EMBL/GenBank/DDBJ databases">
        <authorList>
            <person name="Jaros S."/>
            <person name="Januszkiewicz K."/>
            <person name="Wedrychowicz H."/>
        </authorList>
    </citation>
    <scope>NUCLEOTIDE SEQUENCE [LARGE SCALE GENOMIC DNA]</scope>
    <source>
        <strain evidence="12 13">CGMCC 1.12145</strain>
    </source>
</reference>
<dbReference type="CDD" id="cd12921">
    <property type="entry name" value="VKOR_4"/>
    <property type="match status" value="1"/>
</dbReference>
<keyword evidence="13" id="KW-1185">Reference proteome</keyword>
<feature type="domain" description="Vitamin K epoxide reductase" evidence="11">
    <location>
        <begin position="156"/>
        <end position="292"/>
    </location>
</feature>
<dbReference type="Gene3D" id="1.20.1440.130">
    <property type="entry name" value="VKOR domain"/>
    <property type="match status" value="1"/>
</dbReference>
<dbReference type="GO" id="GO:0016491">
    <property type="term" value="F:oxidoreductase activity"/>
    <property type="evidence" value="ECO:0007669"/>
    <property type="project" value="UniProtKB-KW"/>
</dbReference>
<evidence type="ECO:0000256" key="6">
    <source>
        <dbReference type="ARBA" id="ARBA00023002"/>
    </source>
</evidence>
<dbReference type="Gene3D" id="3.40.30.10">
    <property type="entry name" value="Glutaredoxin"/>
    <property type="match status" value="1"/>
</dbReference>
<evidence type="ECO:0000256" key="10">
    <source>
        <dbReference type="SAM" id="Phobius"/>
    </source>
</evidence>
<dbReference type="Pfam" id="PF07884">
    <property type="entry name" value="VKOR"/>
    <property type="match status" value="1"/>
</dbReference>
<dbReference type="InterPro" id="IPR038354">
    <property type="entry name" value="VKOR_sf"/>
</dbReference>
<evidence type="ECO:0000256" key="5">
    <source>
        <dbReference type="ARBA" id="ARBA00022989"/>
    </source>
</evidence>
<dbReference type="GO" id="GO:0005524">
    <property type="term" value="F:ATP binding"/>
    <property type="evidence" value="ECO:0007669"/>
    <property type="project" value="InterPro"/>
</dbReference>
<keyword evidence="7 10" id="KW-0472">Membrane</keyword>
<proteinExistence type="inferred from homology"/>
<evidence type="ECO:0000256" key="8">
    <source>
        <dbReference type="ARBA" id="ARBA00023157"/>
    </source>
</evidence>
<feature type="transmembrane region" description="Helical" evidence="10">
    <location>
        <begin position="243"/>
        <end position="261"/>
    </location>
</feature>
<comment type="subcellular location">
    <subcellularLocation>
        <location evidence="1">Membrane</location>
        <topology evidence="1">Multi-pass membrane protein</topology>
    </subcellularLocation>
</comment>
<gene>
    <name evidence="12" type="ORF">SAMN02927921_04154</name>
</gene>
<keyword evidence="5 10" id="KW-1133">Transmembrane helix</keyword>
<feature type="transmembrane region" description="Helical" evidence="10">
    <location>
        <begin position="218"/>
        <end position="237"/>
    </location>
</feature>
<evidence type="ECO:0000256" key="4">
    <source>
        <dbReference type="ARBA" id="ARBA00022719"/>
    </source>
</evidence>